<dbReference type="Proteomes" id="UP000315995">
    <property type="component" value="Chromosome"/>
</dbReference>
<dbReference type="AlphaFoldDB" id="A0A4Y6Q1V0"/>
<accession>A0A5B8YFW5</accession>
<evidence type="ECO:0000313" key="1">
    <source>
        <dbReference type="EMBL" id="QDG53975.1"/>
    </source>
</evidence>
<name>A0A4Y6Q1V0_PERCE</name>
<protein>
    <submittedName>
        <fullName evidence="1">Uncharacterized protein</fullName>
    </submittedName>
</protein>
<proteinExistence type="predicted"/>
<organism evidence="1 2">
    <name type="scientific">Persicimonas caeni</name>
    <dbReference type="NCBI Taxonomy" id="2292766"/>
    <lineage>
        <taxon>Bacteria</taxon>
        <taxon>Deltaproteobacteria</taxon>
        <taxon>Bradymonadales</taxon>
        <taxon>Bradymonadaceae</taxon>
        <taxon>Persicimonas</taxon>
    </lineage>
</organism>
<reference evidence="1 2" key="1">
    <citation type="submission" date="2019-06" db="EMBL/GenBank/DDBJ databases">
        <title>Persicimonas caeni gen. nov., sp. nov., a predatory bacterium isolated from solar saltern.</title>
        <authorList>
            <person name="Wang S."/>
        </authorList>
    </citation>
    <scope>NUCLEOTIDE SEQUENCE [LARGE SCALE GENOMIC DNA]</scope>
    <source>
        <strain evidence="1 2">YN101</strain>
    </source>
</reference>
<dbReference type="RefSeq" id="WP_141200425.1">
    <property type="nucleotide sequence ID" value="NZ_CP041186.1"/>
</dbReference>
<dbReference type="OrthoDB" id="5485268at2"/>
<evidence type="ECO:0000313" key="2">
    <source>
        <dbReference type="Proteomes" id="UP000315995"/>
    </source>
</evidence>
<accession>A0A4Y6Q1V0</accession>
<keyword evidence="2" id="KW-1185">Reference proteome</keyword>
<sequence length="530" mass="55767">MASTAAAEDGVAIIPNGGATEARVFDLDTSQADIRVRDRGRRQLVSDALGPVAIRDLKILPDDANLLSDVDGRGIAITETDGSFSYSFASATERPRVTSASVTAYAGLGAPTRVLVTDSNRSLAFVVDPQNDEWVWQQSFAMPGARATFAQAIALPSQRAAFGINWTALGLSAVDVYTVQSGEPTTIIRRLASAQHPDPPPETVIVPELAELRDLMGLPNGNLLVTTRFGLSEITTEGDVVWKVDIGESAELRGEFATARLVPSGRIAVATFEPGVWTSPHEHHRVHWLSASELESERIEVLASTDALEAAPARIEVADGHGGSGTFGYRPGLDAVGSGELSDLEMARDLAFNAAEYAHGDWMFASALLENTGTDTVTVSQASILATPGACGASTQAPRAIVEATALEIGAGETFELQDSLEIDDSFTLGRWCAKVVLQDVAGNTVELGTPGTFDVVEDTGGGSSTVIVRDLGHWSADAADVGVDMGVGDAGQDPEPGCACSASGRSVELSWVGLLLWGAGSLLWRRRRL</sequence>
<dbReference type="SUPFAM" id="SSF63829">
    <property type="entry name" value="Calcium-dependent phosphotriesterase"/>
    <property type="match status" value="1"/>
</dbReference>
<dbReference type="EMBL" id="CP041186">
    <property type="protein sequence ID" value="QDG53975.1"/>
    <property type="molecule type" value="Genomic_DNA"/>
</dbReference>
<gene>
    <name evidence="1" type="ORF">FIV42_25500</name>
</gene>